<name>A0A165XTG3_9AGAM</name>
<accession>A0A165XTG3</accession>
<evidence type="ECO:0008006" key="4">
    <source>
        <dbReference type="Google" id="ProtNLM"/>
    </source>
</evidence>
<dbReference type="Pfam" id="PF12138">
    <property type="entry name" value="Spherulin4"/>
    <property type="match status" value="1"/>
</dbReference>
<dbReference type="AlphaFoldDB" id="A0A165XTG3"/>
<protein>
    <recommendedName>
        <fullName evidence="4">Spherulin 4-like cell surface protein</fullName>
    </recommendedName>
</protein>
<proteinExistence type="predicted"/>
<gene>
    <name evidence="2" type="ORF">SISSUDRAFT_1066858</name>
</gene>
<dbReference type="PANTHER" id="PTHR35040">
    <property type="match status" value="1"/>
</dbReference>
<keyword evidence="1" id="KW-1133">Transmembrane helix</keyword>
<reference evidence="2 3" key="1">
    <citation type="journal article" date="2016" name="Mol. Biol. Evol.">
        <title>Comparative Genomics of Early-Diverging Mushroom-Forming Fungi Provides Insights into the Origins of Lignocellulose Decay Capabilities.</title>
        <authorList>
            <person name="Nagy L.G."/>
            <person name="Riley R."/>
            <person name="Tritt A."/>
            <person name="Adam C."/>
            <person name="Daum C."/>
            <person name="Floudas D."/>
            <person name="Sun H."/>
            <person name="Yadav J.S."/>
            <person name="Pangilinan J."/>
            <person name="Larsson K.H."/>
            <person name="Matsuura K."/>
            <person name="Barry K."/>
            <person name="Labutti K."/>
            <person name="Kuo R."/>
            <person name="Ohm R.A."/>
            <person name="Bhattacharya S.S."/>
            <person name="Shirouzu T."/>
            <person name="Yoshinaga Y."/>
            <person name="Martin F.M."/>
            <person name="Grigoriev I.V."/>
            <person name="Hibbett D.S."/>
        </authorList>
    </citation>
    <scope>NUCLEOTIDE SEQUENCE [LARGE SCALE GENOMIC DNA]</scope>
    <source>
        <strain evidence="2 3">HHB10207 ss-3</strain>
    </source>
</reference>
<dbReference type="PANTHER" id="PTHR35040:SF9">
    <property type="entry name" value="4-LIKE CELL SURFACE PROTEIN, PUTATIVE (AFU_ORTHOLOGUE AFUA_4G14080)-RELATED"/>
    <property type="match status" value="1"/>
</dbReference>
<sequence length="255" mass="27291">MSRTQGVSSMFICLLLAIKVMSIGIIVPVYFDPSEDGNSCTDWQPLISAVSSHPDLPFFIIVNPDSGPGSGKKPDSDYQSCIPELRTSANTNVKILGYVSTQQGTRTSSKVTGDISKYAGWGSAYRPDGIFFDEGASNFVSVYSTWATDAYDSFSFVALNSGVEPNAQYFSIVDLICTAENFYADFSLSDITISPSAPASKQSVILHDGPTTPDSTLISELESLGIGALYLTDVAYDVGLPSEWTTFVGDVNSAN</sequence>
<dbReference type="OrthoDB" id="5342184at2759"/>
<keyword evidence="1" id="KW-0812">Transmembrane</keyword>
<dbReference type="EMBL" id="KV428323">
    <property type="protein sequence ID" value="KZT32526.1"/>
    <property type="molecule type" value="Genomic_DNA"/>
</dbReference>
<keyword evidence="3" id="KW-1185">Reference proteome</keyword>
<evidence type="ECO:0000256" key="1">
    <source>
        <dbReference type="SAM" id="Phobius"/>
    </source>
</evidence>
<dbReference type="InterPro" id="IPR021986">
    <property type="entry name" value="Spherulin4"/>
</dbReference>
<evidence type="ECO:0000313" key="3">
    <source>
        <dbReference type="Proteomes" id="UP000076798"/>
    </source>
</evidence>
<dbReference type="Proteomes" id="UP000076798">
    <property type="component" value="Unassembled WGS sequence"/>
</dbReference>
<feature type="transmembrane region" description="Helical" evidence="1">
    <location>
        <begin position="12"/>
        <end position="31"/>
    </location>
</feature>
<keyword evidence="1" id="KW-0472">Membrane</keyword>
<evidence type="ECO:0000313" key="2">
    <source>
        <dbReference type="EMBL" id="KZT32526.1"/>
    </source>
</evidence>
<organism evidence="2 3">
    <name type="scientific">Sistotremastrum suecicum HHB10207 ss-3</name>
    <dbReference type="NCBI Taxonomy" id="1314776"/>
    <lineage>
        <taxon>Eukaryota</taxon>
        <taxon>Fungi</taxon>
        <taxon>Dikarya</taxon>
        <taxon>Basidiomycota</taxon>
        <taxon>Agaricomycotina</taxon>
        <taxon>Agaricomycetes</taxon>
        <taxon>Sistotremastrales</taxon>
        <taxon>Sistotremastraceae</taxon>
        <taxon>Sistotremastrum</taxon>
    </lineage>
</organism>